<dbReference type="Gramene" id="Pp3c2_7170V3.1">
    <property type="protein sequence ID" value="Pp3c2_7170V3.1"/>
    <property type="gene ID" value="Pp3c2_7170"/>
</dbReference>
<evidence type="ECO:0000313" key="3">
    <source>
        <dbReference type="Proteomes" id="UP000006727"/>
    </source>
</evidence>
<sequence length="174" mass="19895">METVQNFVDIVKEKVKDIEVDRSLAVALNLNPLYLLIDLSGNYLPPFQCVMTDQEKDVNRLISRLVGREEAHVAIMELVKWHTEGLDPFHTQLVQVKQWDSLTRHLKFAISREGASQCHSRLAVEKAGKMILVASHAKHQRRDFANEKDVEFFMNGSDGGEETTSDEVFRNRTS</sequence>
<evidence type="ECO:0000313" key="2">
    <source>
        <dbReference type="EnsemblPlants" id="Pp3c2_7170V3.1"/>
    </source>
</evidence>
<proteinExistence type="predicted"/>
<keyword evidence="3" id="KW-1185">Reference proteome</keyword>
<accession>A0A7I4D912</accession>
<reference evidence="2 3" key="1">
    <citation type="journal article" date="2008" name="Science">
        <title>The Physcomitrella genome reveals evolutionary insights into the conquest of land by plants.</title>
        <authorList>
            <person name="Rensing S."/>
            <person name="Lang D."/>
            <person name="Zimmer A."/>
            <person name="Terry A."/>
            <person name="Salamov A."/>
            <person name="Shapiro H."/>
            <person name="Nishiyama T."/>
            <person name="Perroud P.-F."/>
            <person name="Lindquist E."/>
            <person name="Kamisugi Y."/>
            <person name="Tanahashi T."/>
            <person name="Sakakibara K."/>
            <person name="Fujita T."/>
            <person name="Oishi K."/>
            <person name="Shin-I T."/>
            <person name="Kuroki Y."/>
            <person name="Toyoda A."/>
            <person name="Suzuki Y."/>
            <person name="Hashimoto A."/>
            <person name="Yamaguchi K."/>
            <person name="Sugano A."/>
            <person name="Kohara Y."/>
            <person name="Fujiyama A."/>
            <person name="Anterola A."/>
            <person name="Aoki S."/>
            <person name="Ashton N."/>
            <person name="Barbazuk W.B."/>
            <person name="Barker E."/>
            <person name="Bennetzen J."/>
            <person name="Bezanilla M."/>
            <person name="Blankenship R."/>
            <person name="Cho S.H."/>
            <person name="Dutcher S."/>
            <person name="Estelle M."/>
            <person name="Fawcett J.A."/>
            <person name="Gundlach H."/>
            <person name="Hanada K."/>
            <person name="Heyl A."/>
            <person name="Hicks K.A."/>
            <person name="Hugh J."/>
            <person name="Lohr M."/>
            <person name="Mayer K."/>
            <person name="Melkozernov A."/>
            <person name="Murata T."/>
            <person name="Nelson D."/>
            <person name="Pils B."/>
            <person name="Prigge M."/>
            <person name="Reiss B."/>
            <person name="Renner T."/>
            <person name="Rombauts S."/>
            <person name="Rushton P."/>
            <person name="Sanderfoot A."/>
            <person name="Schween G."/>
            <person name="Shiu S.-H."/>
            <person name="Stueber K."/>
            <person name="Theodoulou F.L."/>
            <person name="Tu H."/>
            <person name="Van de Peer Y."/>
            <person name="Verrier P.J."/>
            <person name="Waters E."/>
            <person name="Wood A."/>
            <person name="Yang L."/>
            <person name="Cove D."/>
            <person name="Cuming A."/>
            <person name="Hasebe M."/>
            <person name="Lucas S."/>
            <person name="Mishler D.B."/>
            <person name="Reski R."/>
            <person name="Grigoriev I."/>
            <person name="Quatrano R.S."/>
            <person name="Boore J.L."/>
        </authorList>
    </citation>
    <scope>NUCLEOTIDE SEQUENCE [LARGE SCALE GENOMIC DNA]</scope>
    <source>
        <strain evidence="2 3">cv. Gransden 2004</strain>
    </source>
</reference>
<dbReference type="PaxDb" id="3218-PP1S7_500V6.1"/>
<dbReference type="EMBL" id="ABEU02000002">
    <property type="status" value="NOT_ANNOTATED_CDS"/>
    <property type="molecule type" value="Genomic_DNA"/>
</dbReference>
<evidence type="ECO:0000256" key="1">
    <source>
        <dbReference type="SAM" id="MobiDB-lite"/>
    </source>
</evidence>
<dbReference type="Proteomes" id="UP000006727">
    <property type="component" value="Chromosome 2"/>
</dbReference>
<feature type="region of interest" description="Disordered" evidence="1">
    <location>
        <begin position="155"/>
        <end position="174"/>
    </location>
</feature>
<protein>
    <submittedName>
        <fullName evidence="2">Uncharacterized protein</fullName>
    </submittedName>
</protein>
<organism evidence="2 3">
    <name type="scientific">Physcomitrium patens</name>
    <name type="common">Spreading-leaved earth moss</name>
    <name type="synonym">Physcomitrella patens</name>
    <dbReference type="NCBI Taxonomy" id="3218"/>
    <lineage>
        <taxon>Eukaryota</taxon>
        <taxon>Viridiplantae</taxon>
        <taxon>Streptophyta</taxon>
        <taxon>Embryophyta</taxon>
        <taxon>Bryophyta</taxon>
        <taxon>Bryophytina</taxon>
        <taxon>Bryopsida</taxon>
        <taxon>Funariidae</taxon>
        <taxon>Funariales</taxon>
        <taxon>Funariaceae</taxon>
        <taxon>Physcomitrium</taxon>
    </lineage>
</organism>
<reference evidence="2 3" key="2">
    <citation type="journal article" date="2018" name="Plant J.">
        <title>The Physcomitrella patens chromosome-scale assembly reveals moss genome structure and evolution.</title>
        <authorList>
            <person name="Lang D."/>
            <person name="Ullrich K.K."/>
            <person name="Murat F."/>
            <person name="Fuchs J."/>
            <person name="Jenkins J."/>
            <person name="Haas F.B."/>
            <person name="Piednoel M."/>
            <person name="Gundlach H."/>
            <person name="Van Bel M."/>
            <person name="Meyberg R."/>
            <person name="Vives C."/>
            <person name="Morata J."/>
            <person name="Symeonidi A."/>
            <person name="Hiss M."/>
            <person name="Muchero W."/>
            <person name="Kamisugi Y."/>
            <person name="Saleh O."/>
            <person name="Blanc G."/>
            <person name="Decker E.L."/>
            <person name="van Gessel N."/>
            <person name="Grimwood J."/>
            <person name="Hayes R.D."/>
            <person name="Graham S.W."/>
            <person name="Gunter L.E."/>
            <person name="McDaniel S.F."/>
            <person name="Hoernstein S.N.W."/>
            <person name="Larsson A."/>
            <person name="Li F.W."/>
            <person name="Perroud P.F."/>
            <person name="Phillips J."/>
            <person name="Ranjan P."/>
            <person name="Rokshar D.S."/>
            <person name="Rothfels C.J."/>
            <person name="Schneider L."/>
            <person name="Shu S."/>
            <person name="Stevenson D.W."/>
            <person name="Thummler F."/>
            <person name="Tillich M."/>
            <person name="Villarreal Aguilar J.C."/>
            <person name="Widiez T."/>
            <person name="Wong G.K."/>
            <person name="Wymore A."/>
            <person name="Zhang Y."/>
            <person name="Zimmer A.D."/>
            <person name="Quatrano R.S."/>
            <person name="Mayer K.F.X."/>
            <person name="Goodstein D."/>
            <person name="Casacuberta J.M."/>
            <person name="Vandepoele K."/>
            <person name="Reski R."/>
            <person name="Cuming A.C."/>
            <person name="Tuskan G.A."/>
            <person name="Maumus F."/>
            <person name="Salse J."/>
            <person name="Schmutz J."/>
            <person name="Rensing S.A."/>
        </authorList>
    </citation>
    <scope>NUCLEOTIDE SEQUENCE [LARGE SCALE GENOMIC DNA]</scope>
    <source>
        <strain evidence="2 3">cv. Gransden 2004</strain>
    </source>
</reference>
<name>A0A7I4D912_PHYPA</name>
<dbReference type="EnsemblPlants" id="Pp3c2_7170V3.1">
    <property type="protein sequence ID" value="Pp3c2_7170V3.1"/>
    <property type="gene ID" value="Pp3c2_7170"/>
</dbReference>
<reference evidence="2" key="3">
    <citation type="submission" date="2020-12" db="UniProtKB">
        <authorList>
            <consortium name="EnsemblPlants"/>
        </authorList>
    </citation>
    <scope>IDENTIFICATION</scope>
</reference>